<proteinExistence type="predicted"/>
<evidence type="ECO:0000256" key="1">
    <source>
        <dbReference type="SAM" id="Phobius"/>
    </source>
</evidence>
<sequence>MIDQPASLDRLRRLSRAFELLSLAGIVGLVALVAAALVLPQVSHILWESRLGALDGGAPVQPVGRILAVLVMAVPIAVAVYGLLAVRRLFAEFARGEILTERAAAHLQTFAVTVLLQAPLTPLVSAGMSLALTYANPPGSRALMISLSSHDYFALLVGAVLLAAATVMREAARLARENAAFV</sequence>
<keyword evidence="3" id="KW-1185">Reference proteome</keyword>
<name>A0AAE3VTF0_9HYPH</name>
<evidence type="ECO:0008006" key="4">
    <source>
        <dbReference type="Google" id="ProtNLM"/>
    </source>
</evidence>
<dbReference type="AlphaFoldDB" id="A0AAE3VTF0"/>
<dbReference type="EMBL" id="JAUSUL010000004">
    <property type="protein sequence ID" value="MDQ0317271.1"/>
    <property type="molecule type" value="Genomic_DNA"/>
</dbReference>
<keyword evidence="1" id="KW-1133">Transmembrane helix</keyword>
<feature type="transmembrane region" description="Helical" evidence="1">
    <location>
        <begin position="152"/>
        <end position="168"/>
    </location>
</feature>
<keyword evidence="1" id="KW-0472">Membrane</keyword>
<feature type="transmembrane region" description="Helical" evidence="1">
    <location>
        <begin position="107"/>
        <end position="132"/>
    </location>
</feature>
<reference evidence="2" key="1">
    <citation type="submission" date="2023-07" db="EMBL/GenBank/DDBJ databases">
        <title>Genomic Encyclopedia of Type Strains, Phase IV (KMG-IV): sequencing the most valuable type-strain genomes for metagenomic binning, comparative biology and taxonomic classification.</title>
        <authorList>
            <person name="Goeker M."/>
        </authorList>
    </citation>
    <scope>NUCLEOTIDE SEQUENCE</scope>
    <source>
        <strain evidence="2">DSM 21202</strain>
    </source>
</reference>
<evidence type="ECO:0000313" key="2">
    <source>
        <dbReference type="EMBL" id="MDQ0317271.1"/>
    </source>
</evidence>
<dbReference type="RefSeq" id="WP_306887173.1">
    <property type="nucleotide sequence ID" value="NZ_JAUSUL010000004.1"/>
</dbReference>
<evidence type="ECO:0000313" key="3">
    <source>
        <dbReference type="Proteomes" id="UP001229244"/>
    </source>
</evidence>
<feature type="transmembrane region" description="Helical" evidence="1">
    <location>
        <begin position="66"/>
        <end position="86"/>
    </location>
</feature>
<dbReference type="Proteomes" id="UP001229244">
    <property type="component" value="Unassembled WGS sequence"/>
</dbReference>
<organism evidence="2 3">
    <name type="scientific">Amorphus orientalis</name>
    <dbReference type="NCBI Taxonomy" id="649198"/>
    <lineage>
        <taxon>Bacteria</taxon>
        <taxon>Pseudomonadati</taxon>
        <taxon>Pseudomonadota</taxon>
        <taxon>Alphaproteobacteria</taxon>
        <taxon>Hyphomicrobiales</taxon>
        <taxon>Amorphaceae</taxon>
        <taxon>Amorphus</taxon>
    </lineage>
</organism>
<keyword evidence="1" id="KW-0812">Transmembrane</keyword>
<accession>A0AAE3VTF0</accession>
<protein>
    <recommendedName>
        <fullName evidence="4">DUF2975 domain-containing protein</fullName>
    </recommendedName>
</protein>
<feature type="transmembrane region" description="Helical" evidence="1">
    <location>
        <begin position="20"/>
        <end position="46"/>
    </location>
</feature>
<comment type="caution">
    <text evidence="2">The sequence shown here is derived from an EMBL/GenBank/DDBJ whole genome shotgun (WGS) entry which is preliminary data.</text>
</comment>
<gene>
    <name evidence="2" type="ORF">J2S73_003748</name>
</gene>